<feature type="region of interest" description="Disordered" evidence="1">
    <location>
        <begin position="65"/>
        <end position="89"/>
    </location>
</feature>
<evidence type="ECO:0000313" key="3">
    <source>
        <dbReference type="Proteomes" id="UP000014028"/>
    </source>
</evidence>
<organism evidence="2 3">
    <name type="scientific">Bacillus cereus VD184</name>
    <dbReference type="NCBI Taxonomy" id="1053242"/>
    <lineage>
        <taxon>Bacteria</taxon>
        <taxon>Bacillati</taxon>
        <taxon>Bacillota</taxon>
        <taxon>Bacilli</taxon>
        <taxon>Bacillales</taxon>
        <taxon>Bacillaceae</taxon>
        <taxon>Bacillus</taxon>
        <taxon>Bacillus cereus group</taxon>
    </lineage>
</organism>
<dbReference type="Proteomes" id="UP000014028">
    <property type="component" value="Unassembled WGS sequence"/>
</dbReference>
<dbReference type="EMBL" id="AHFK01000113">
    <property type="protein sequence ID" value="EOQ00976.1"/>
    <property type="molecule type" value="Genomic_DNA"/>
</dbReference>
<dbReference type="RefSeq" id="WP_016124100.1">
    <property type="nucleotide sequence ID" value="NZ_KB976852.1"/>
</dbReference>
<evidence type="ECO:0000313" key="2">
    <source>
        <dbReference type="EMBL" id="EOQ00976.1"/>
    </source>
</evidence>
<dbReference type="AlphaFoldDB" id="A0A9W5R071"/>
<proteinExistence type="predicted"/>
<feature type="compositionally biased region" description="Basic and acidic residues" evidence="1">
    <location>
        <begin position="65"/>
        <end position="80"/>
    </location>
</feature>
<reference evidence="2 3" key="1">
    <citation type="submission" date="2012-12" db="EMBL/GenBank/DDBJ databases">
        <title>The Genome Sequence of Bacillus cereus VD184.</title>
        <authorList>
            <consortium name="The Broad Institute Genome Sequencing Platform"/>
            <consortium name="The Broad Institute Genome Sequencing Center for Infectious Disease"/>
            <person name="Feldgarden M."/>
            <person name="Van der Auwera G.A."/>
            <person name="Mahillon J."/>
            <person name="Duprez V."/>
            <person name="Timmery S."/>
            <person name="Mattelet C."/>
            <person name="Dierick K."/>
            <person name="Sun M."/>
            <person name="Yu Z."/>
            <person name="Zhu L."/>
            <person name="Hu X."/>
            <person name="Shank E.B."/>
            <person name="Swiecicka I."/>
            <person name="Hansen B.M."/>
            <person name="Andrup L."/>
            <person name="Walker B."/>
            <person name="Young S.K."/>
            <person name="Zeng Q."/>
            <person name="Gargeya S."/>
            <person name="Fitzgerald M."/>
            <person name="Haas B."/>
            <person name="Abouelleil A."/>
            <person name="Alvarado L."/>
            <person name="Arachchi H.M."/>
            <person name="Berlin A.M."/>
            <person name="Chapman S.B."/>
            <person name="Dewar J."/>
            <person name="Goldberg J."/>
            <person name="Griggs A."/>
            <person name="Gujja S."/>
            <person name="Hansen M."/>
            <person name="Howarth C."/>
            <person name="Imamovic A."/>
            <person name="Larimer J."/>
            <person name="McCowan C."/>
            <person name="Murphy C."/>
            <person name="Neiman D."/>
            <person name="Pearson M."/>
            <person name="Priest M."/>
            <person name="Roberts A."/>
            <person name="Saif S."/>
            <person name="Shea T."/>
            <person name="Sisk P."/>
            <person name="Sykes S."/>
            <person name="Wortman J."/>
            <person name="Nusbaum C."/>
            <person name="Birren B."/>
        </authorList>
    </citation>
    <scope>NUCLEOTIDE SEQUENCE [LARGE SCALE GENOMIC DNA]</scope>
    <source>
        <strain evidence="2 3">VD184</strain>
    </source>
</reference>
<sequence>MKSSNEYLQKDSKIPPHMVAWLSAEGWTAEELSFVEQHPEVNYINENGQYEDTHEKAKRLMKIHARQEAQKGERAREYDSKNNYQGKDSPEWFRASIDRDLFK</sequence>
<name>A0A9W5R071_BACCE</name>
<gene>
    <name evidence="2" type="ORF">IKC_06174</name>
</gene>
<protein>
    <submittedName>
        <fullName evidence="2">Uncharacterized protein</fullName>
    </submittedName>
</protein>
<evidence type="ECO:0000256" key="1">
    <source>
        <dbReference type="SAM" id="MobiDB-lite"/>
    </source>
</evidence>
<comment type="caution">
    <text evidence="2">The sequence shown here is derived from an EMBL/GenBank/DDBJ whole genome shotgun (WGS) entry which is preliminary data.</text>
</comment>
<accession>A0A9W5R071</accession>